<name>A0ABS2FUL7_9FIRM</name>
<organism evidence="2 3">
    <name type="scientific">Oscillibacter valericigenes</name>
    <dbReference type="NCBI Taxonomy" id="351091"/>
    <lineage>
        <taxon>Bacteria</taxon>
        <taxon>Bacillati</taxon>
        <taxon>Bacillota</taxon>
        <taxon>Clostridia</taxon>
        <taxon>Eubacteriales</taxon>
        <taxon>Oscillospiraceae</taxon>
        <taxon>Oscillibacter</taxon>
    </lineage>
</organism>
<sequence>MFQMLLVLALVAAVCAGVPSLLIACANGKITLPRWLPGLLAFCCVLLAAMAGFPLSIDGAGAFVLYGFVGYCLRRAYTKTNVLPCMAFVLASSCVGLGAKWLICRLGVIREVPAFSPAEILAFLVLAQIAALLAFWITADPPPKKKNPYEKPVRHRRI</sequence>
<keyword evidence="1" id="KW-0472">Membrane</keyword>
<keyword evidence="3" id="KW-1185">Reference proteome</keyword>
<keyword evidence="1" id="KW-1133">Transmembrane helix</keyword>
<dbReference type="RefSeq" id="WP_204803039.1">
    <property type="nucleotide sequence ID" value="NZ_JACSNX010000004.1"/>
</dbReference>
<dbReference type="Proteomes" id="UP000719500">
    <property type="component" value="Unassembled WGS sequence"/>
</dbReference>
<proteinExistence type="predicted"/>
<protein>
    <submittedName>
        <fullName evidence="2">Uncharacterized protein</fullName>
    </submittedName>
</protein>
<evidence type="ECO:0000313" key="2">
    <source>
        <dbReference type="EMBL" id="MBM6850736.1"/>
    </source>
</evidence>
<feature type="transmembrane region" description="Helical" evidence="1">
    <location>
        <begin position="115"/>
        <end position="137"/>
    </location>
</feature>
<accession>A0ABS2FUL7</accession>
<feature type="transmembrane region" description="Helical" evidence="1">
    <location>
        <begin position="81"/>
        <end position="103"/>
    </location>
</feature>
<reference evidence="2 3" key="1">
    <citation type="journal article" date="2021" name="Sci. Rep.">
        <title>The distribution of antibiotic resistance genes in chicken gut microbiota commensals.</title>
        <authorList>
            <person name="Juricova H."/>
            <person name="Matiasovicova J."/>
            <person name="Kubasova T."/>
            <person name="Cejkova D."/>
            <person name="Rychlik I."/>
        </authorList>
    </citation>
    <scope>NUCLEOTIDE SEQUENCE [LARGE SCALE GENOMIC DNA]</scope>
    <source>
        <strain evidence="2 3">An411</strain>
    </source>
</reference>
<evidence type="ECO:0000313" key="3">
    <source>
        <dbReference type="Proteomes" id="UP000719500"/>
    </source>
</evidence>
<feature type="transmembrane region" description="Helical" evidence="1">
    <location>
        <begin position="38"/>
        <end position="69"/>
    </location>
</feature>
<comment type="caution">
    <text evidence="2">The sequence shown here is derived from an EMBL/GenBank/DDBJ whole genome shotgun (WGS) entry which is preliminary data.</text>
</comment>
<gene>
    <name evidence="2" type="ORF">H9X91_04700</name>
</gene>
<dbReference type="EMBL" id="JACSNX010000004">
    <property type="protein sequence ID" value="MBM6850736.1"/>
    <property type="molecule type" value="Genomic_DNA"/>
</dbReference>
<keyword evidence="1" id="KW-0812">Transmembrane</keyword>
<evidence type="ECO:0000256" key="1">
    <source>
        <dbReference type="SAM" id="Phobius"/>
    </source>
</evidence>